<reference evidence="3" key="1">
    <citation type="journal article" date="2019" name="Int. J. Syst. Evol. Microbiol.">
        <title>The Global Catalogue of Microorganisms (GCM) 10K type strain sequencing project: providing services to taxonomists for standard genome sequencing and annotation.</title>
        <authorList>
            <consortium name="The Broad Institute Genomics Platform"/>
            <consortium name="The Broad Institute Genome Sequencing Center for Infectious Disease"/>
            <person name="Wu L."/>
            <person name="Ma J."/>
        </authorList>
    </citation>
    <scope>NUCLEOTIDE SEQUENCE [LARGE SCALE GENOMIC DNA]</scope>
    <source>
        <strain evidence="3">CGMCC 1.15103</strain>
    </source>
</reference>
<organism evidence="2 3">
    <name type="scientific">Paraburkholderia caffeinilytica</name>
    <dbReference type="NCBI Taxonomy" id="1761016"/>
    <lineage>
        <taxon>Bacteria</taxon>
        <taxon>Pseudomonadati</taxon>
        <taxon>Pseudomonadota</taxon>
        <taxon>Betaproteobacteria</taxon>
        <taxon>Burkholderiales</taxon>
        <taxon>Burkholderiaceae</taxon>
        <taxon>Paraburkholderia</taxon>
    </lineage>
</organism>
<sequence>MNNKTREWGGIIKAVNTPIAFLVLGVLFLNAVMGVVALVQAEYRGVLVFTLVASVLSLMAIVVALGVFRPEALQGVRPWHEAYPPRLADDLYMAVEGAFDNLNQVEREEAWATLADVLKTARKDDKDYKKFCASVAERIALRVATKKRLQKSRQSPRKGAVKA</sequence>
<accession>A0ABQ1M8U4</accession>
<feature type="transmembrane region" description="Helical" evidence="1">
    <location>
        <begin position="46"/>
        <end position="68"/>
    </location>
</feature>
<gene>
    <name evidence="2" type="ORF">GCM10011400_22880</name>
</gene>
<protein>
    <submittedName>
        <fullName evidence="2">Uncharacterized protein</fullName>
    </submittedName>
</protein>
<dbReference type="RefSeq" id="WP_115781491.1">
    <property type="nucleotide sequence ID" value="NZ_BMHL01000003.1"/>
</dbReference>
<comment type="caution">
    <text evidence="2">The sequence shown here is derived from an EMBL/GenBank/DDBJ whole genome shotgun (WGS) entry which is preliminary data.</text>
</comment>
<evidence type="ECO:0000256" key="1">
    <source>
        <dbReference type="SAM" id="Phobius"/>
    </source>
</evidence>
<dbReference type="EMBL" id="BMHL01000003">
    <property type="protein sequence ID" value="GGC35667.1"/>
    <property type="molecule type" value="Genomic_DNA"/>
</dbReference>
<keyword evidence="1" id="KW-0812">Transmembrane</keyword>
<keyword evidence="1" id="KW-1133">Transmembrane helix</keyword>
<keyword evidence="1" id="KW-0472">Membrane</keyword>
<feature type="transmembrane region" description="Helical" evidence="1">
    <location>
        <begin position="21"/>
        <end position="40"/>
    </location>
</feature>
<proteinExistence type="predicted"/>
<dbReference type="Proteomes" id="UP000602004">
    <property type="component" value="Unassembled WGS sequence"/>
</dbReference>
<evidence type="ECO:0000313" key="2">
    <source>
        <dbReference type="EMBL" id="GGC35667.1"/>
    </source>
</evidence>
<evidence type="ECO:0000313" key="3">
    <source>
        <dbReference type="Proteomes" id="UP000602004"/>
    </source>
</evidence>
<keyword evidence="3" id="KW-1185">Reference proteome</keyword>
<name>A0ABQ1M8U4_9BURK</name>